<dbReference type="AlphaFoldDB" id="M1QL76"/>
<name>M1QL76_METMZ</name>
<proteinExistence type="predicted"/>
<reference evidence="1 2" key="1">
    <citation type="journal article" date="2013" name="Genome Announc.">
        <title>Complete Genome of a Methanosarcina mazei Strain Isolated from Sediment Samples from an Amazonian Flooded Area.</title>
        <authorList>
            <person name="Assis das Gracas D."/>
            <person name="Thiago Juca Ramos R."/>
            <person name="Vieira Araujo A.C."/>
            <person name="Zahlouth R."/>
            <person name="Ribeiro Carneiro A."/>
            <person name="Souza Lopes T."/>
            <person name="Azevedo Barauna R."/>
            <person name="Azevedo V."/>
            <person name="Cruz Schneider M.P."/>
            <person name="Pellizari V.H."/>
            <person name="Silva A."/>
        </authorList>
    </citation>
    <scope>NUCLEOTIDE SEQUENCE [LARGE SCALE GENOMIC DNA]</scope>
    <source>
        <strain evidence="1 2">Tuc01</strain>
    </source>
</reference>
<evidence type="ECO:0000313" key="1">
    <source>
        <dbReference type="EMBL" id="AGF97749.1"/>
    </source>
</evidence>
<dbReference type="BioCyc" id="MMAZ1236903:G139K-2331-MONOMER"/>
<dbReference type="HOGENOM" id="CLU_3227838_0_0_2"/>
<organism evidence="1 2">
    <name type="scientific">Methanosarcina mazei Tuc01</name>
    <dbReference type="NCBI Taxonomy" id="1236903"/>
    <lineage>
        <taxon>Archaea</taxon>
        <taxon>Methanobacteriati</taxon>
        <taxon>Methanobacteriota</taxon>
        <taxon>Stenosarchaea group</taxon>
        <taxon>Methanomicrobia</taxon>
        <taxon>Methanosarcinales</taxon>
        <taxon>Methanosarcinaceae</taxon>
        <taxon>Methanosarcina</taxon>
    </lineage>
</organism>
<accession>M1QL76</accession>
<dbReference type="EMBL" id="CP004144">
    <property type="protein sequence ID" value="AGF97749.1"/>
    <property type="molecule type" value="Genomic_DNA"/>
</dbReference>
<evidence type="ECO:0000313" key="2">
    <source>
        <dbReference type="Proteomes" id="UP000011718"/>
    </source>
</evidence>
<sequence>MCELIISKRPERSEKIWADLDRSWITHPQNSLHSITIYTRNPY</sequence>
<gene>
    <name evidence="1" type="ORF">MmTuc01_2439</name>
</gene>
<protein>
    <submittedName>
        <fullName evidence="1">Uncharacterized protein</fullName>
    </submittedName>
</protein>
<dbReference type="Proteomes" id="UP000011718">
    <property type="component" value="Chromosome"/>
</dbReference>
<dbReference type="KEGG" id="mmaz:MmTuc01_2439"/>